<evidence type="ECO:0000256" key="12">
    <source>
        <dbReference type="ARBA" id="ARBA00023136"/>
    </source>
</evidence>
<sequence>MSSSSSAHPSFDGDSFFIPVQPHPRRNAYGLNNKIMLTAIVSLSLVVVLVIALHIYARYALRRQARRRNLMRRLGIIALMDAHDPPPPPRRSGLDPIVMASLPAIVFKLPENQDPAGAAVECAVCLSAVEDGETARILPNCKHIFHSECIDKWFGSHSTCPICRTEAAPRPQPEPREAPAGGSVPAVEAVNGSGSRLSSFRRMLSRERSSRTIQRCVQENRNDDVRDLERQ</sequence>
<evidence type="ECO:0000256" key="9">
    <source>
        <dbReference type="ARBA" id="ARBA00022786"/>
    </source>
</evidence>
<organism evidence="18 19">
    <name type="scientific">Momordica charantia</name>
    <name type="common">Bitter gourd</name>
    <name type="synonym">Balsam pear</name>
    <dbReference type="NCBI Taxonomy" id="3673"/>
    <lineage>
        <taxon>Eukaryota</taxon>
        <taxon>Viridiplantae</taxon>
        <taxon>Streptophyta</taxon>
        <taxon>Embryophyta</taxon>
        <taxon>Tracheophyta</taxon>
        <taxon>Spermatophyta</taxon>
        <taxon>Magnoliopsida</taxon>
        <taxon>eudicotyledons</taxon>
        <taxon>Gunneridae</taxon>
        <taxon>Pentapetalae</taxon>
        <taxon>rosids</taxon>
        <taxon>fabids</taxon>
        <taxon>Cucurbitales</taxon>
        <taxon>Cucurbitaceae</taxon>
        <taxon>Momordiceae</taxon>
        <taxon>Momordica</taxon>
    </lineage>
</organism>
<dbReference type="GeneID" id="111016798"/>
<proteinExistence type="inferred from homology"/>
<name>A0A6J1D430_MOMCH</name>
<keyword evidence="5" id="KW-0808">Transferase</keyword>
<dbReference type="SMART" id="SM00184">
    <property type="entry name" value="RING"/>
    <property type="match status" value="1"/>
</dbReference>
<dbReference type="PANTHER" id="PTHR14155">
    <property type="entry name" value="RING FINGER DOMAIN-CONTAINING"/>
    <property type="match status" value="1"/>
</dbReference>
<dbReference type="PROSITE" id="PS50089">
    <property type="entry name" value="ZF_RING_2"/>
    <property type="match status" value="1"/>
</dbReference>
<keyword evidence="6 16" id="KW-0812">Transmembrane</keyword>
<dbReference type="PANTHER" id="PTHR14155:SF550">
    <property type="entry name" value="E3 UBIQUITIN-PROTEIN LIGASE ATL41"/>
    <property type="match status" value="1"/>
</dbReference>
<feature type="region of interest" description="Disordered" evidence="15">
    <location>
        <begin position="167"/>
        <end position="231"/>
    </location>
</feature>
<feature type="compositionally biased region" description="Low complexity" evidence="15">
    <location>
        <begin position="193"/>
        <end position="202"/>
    </location>
</feature>
<gene>
    <name evidence="19" type="primary">LOC111016798</name>
</gene>
<dbReference type="EC" id="2.3.2.27" evidence="4"/>
<evidence type="ECO:0000256" key="2">
    <source>
        <dbReference type="ARBA" id="ARBA00004167"/>
    </source>
</evidence>
<keyword evidence="18" id="KW-1185">Reference proteome</keyword>
<comment type="catalytic activity">
    <reaction evidence="1">
        <text>S-ubiquitinyl-[E2 ubiquitin-conjugating enzyme]-L-cysteine + [acceptor protein]-L-lysine = [E2 ubiquitin-conjugating enzyme]-L-cysteine + N(6)-ubiquitinyl-[acceptor protein]-L-lysine.</text>
        <dbReference type="EC" id="2.3.2.27"/>
    </reaction>
</comment>
<evidence type="ECO:0000256" key="11">
    <source>
        <dbReference type="ARBA" id="ARBA00022989"/>
    </source>
</evidence>
<keyword evidence="10" id="KW-0862">Zinc</keyword>
<evidence type="ECO:0000256" key="5">
    <source>
        <dbReference type="ARBA" id="ARBA00022679"/>
    </source>
</evidence>
<keyword evidence="11 16" id="KW-1133">Transmembrane helix</keyword>
<dbReference type="InterPro" id="IPR053238">
    <property type="entry name" value="RING-H2_zinc_finger"/>
</dbReference>
<evidence type="ECO:0000256" key="8">
    <source>
        <dbReference type="ARBA" id="ARBA00022771"/>
    </source>
</evidence>
<feature type="domain" description="RING-type" evidence="17">
    <location>
        <begin position="122"/>
        <end position="164"/>
    </location>
</feature>
<evidence type="ECO:0000256" key="6">
    <source>
        <dbReference type="ARBA" id="ARBA00022692"/>
    </source>
</evidence>
<evidence type="ECO:0000256" key="1">
    <source>
        <dbReference type="ARBA" id="ARBA00000900"/>
    </source>
</evidence>
<comment type="subcellular location">
    <subcellularLocation>
        <location evidence="2">Membrane</location>
        <topology evidence="2">Single-pass membrane protein</topology>
    </subcellularLocation>
</comment>
<dbReference type="Proteomes" id="UP000504603">
    <property type="component" value="Unplaced"/>
</dbReference>
<evidence type="ECO:0000256" key="3">
    <source>
        <dbReference type="ARBA" id="ARBA00004906"/>
    </source>
</evidence>
<dbReference type="RefSeq" id="XP_022148011.1">
    <property type="nucleotide sequence ID" value="XM_022292319.1"/>
</dbReference>
<dbReference type="SUPFAM" id="SSF57850">
    <property type="entry name" value="RING/U-box"/>
    <property type="match status" value="1"/>
</dbReference>
<dbReference type="OrthoDB" id="8062037at2759"/>
<accession>A0A6J1D430</accession>
<dbReference type="InterPro" id="IPR001841">
    <property type="entry name" value="Znf_RING"/>
</dbReference>
<evidence type="ECO:0000313" key="19">
    <source>
        <dbReference type="RefSeq" id="XP_022148011.1"/>
    </source>
</evidence>
<dbReference type="KEGG" id="mcha:111016798"/>
<dbReference type="GO" id="GO:0008270">
    <property type="term" value="F:zinc ion binding"/>
    <property type="evidence" value="ECO:0007669"/>
    <property type="project" value="UniProtKB-KW"/>
</dbReference>
<comment type="pathway">
    <text evidence="3">Protein modification; protein ubiquitination.</text>
</comment>
<dbReference type="AlphaFoldDB" id="A0A6J1D430"/>
<keyword evidence="8 14" id="KW-0863">Zinc-finger</keyword>
<keyword evidence="7" id="KW-0479">Metal-binding</keyword>
<reference evidence="19" key="1">
    <citation type="submission" date="2025-08" db="UniProtKB">
        <authorList>
            <consortium name="RefSeq"/>
        </authorList>
    </citation>
    <scope>IDENTIFICATION</scope>
    <source>
        <strain evidence="19">OHB3-1</strain>
    </source>
</reference>
<evidence type="ECO:0000313" key="18">
    <source>
        <dbReference type="Proteomes" id="UP000504603"/>
    </source>
</evidence>
<evidence type="ECO:0000256" key="4">
    <source>
        <dbReference type="ARBA" id="ARBA00012483"/>
    </source>
</evidence>
<dbReference type="Pfam" id="PF13639">
    <property type="entry name" value="zf-RING_2"/>
    <property type="match status" value="1"/>
</dbReference>
<evidence type="ECO:0000256" key="15">
    <source>
        <dbReference type="SAM" id="MobiDB-lite"/>
    </source>
</evidence>
<dbReference type="FunFam" id="3.30.40.10:FF:000187">
    <property type="entry name" value="E3 ubiquitin-protein ligase ATL6"/>
    <property type="match status" value="1"/>
</dbReference>
<evidence type="ECO:0000256" key="13">
    <source>
        <dbReference type="ARBA" id="ARBA00024209"/>
    </source>
</evidence>
<dbReference type="InterPro" id="IPR013083">
    <property type="entry name" value="Znf_RING/FYVE/PHD"/>
</dbReference>
<evidence type="ECO:0000256" key="16">
    <source>
        <dbReference type="SAM" id="Phobius"/>
    </source>
</evidence>
<feature type="transmembrane region" description="Helical" evidence="16">
    <location>
        <begin position="35"/>
        <end position="61"/>
    </location>
</feature>
<evidence type="ECO:0000256" key="10">
    <source>
        <dbReference type="ARBA" id="ARBA00022833"/>
    </source>
</evidence>
<dbReference type="GO" id="GO:0016020">
    <property type="term" value="C:membrane"/>
    <property type="evidence" value="ECO:0007669"/>
    <property type="project" value="UniProtKB-SubCell"/>
</dbReference>
<dbReference type="GO" id="GO:0061630">
    <property type="term" value="F:ubiquitin protein ligase activity"/>
    <property type="evidence" value="ECO:0007669"/>
    <property type="project" value="UniProtKB-EC"/>
</dbReference>
<keyword evidence="12 16" id="KW-0472">Membrane</keyword>
<keyword evidence="9" id="KW-0833">Ubl conjugation pathway</keyword>
<dbReference type="Gene3D" id="3.30.40.10">
    <property type="entry name" value="Zinc/RING finger domain, C3HC4 (zinc finger)"/>
    <property type="match status" value="1"/>
</dbReference>
<feature type="compositionally biased region" description="Basic and acidic residues" evidence="15">
    <location>
        <begin position="218"/>
        <end position="231"/>
    </location>
</feature>
<comment type="similarity">
    <text evidence="13">Belongs to the RING-type zinc finger family. ATL subfamily.</text>
</comment>
<evidence type="ECO:0000256" key="7">
    <source>
        <dbReference type="ARBA" id="ARBA00022723"/>
    </source>
</evidence>
<evidence type="ECO:0000256" key="14">
    <source>
        <dbReference type="PROSITE-ProRule" id="PRU00175"/>
    </source>
</evidence>
<dbReference type="CDD" id="cd16461">
    <property type="entry name" value="RING-H2_EL5-like"/>
    <property type="match status" value="1"/>
</dbReference>
<protein>
    <recommendedName>
        <fullName evidence="4">RING-type E3 ubiquitin transferase</fullName>
        <ecNumber evidence="4">2.3.2.27</ecNumber>
    </recommendedName>
</protein>
<evidence type="ECO:0000259" key="17">
    <source>
        <dbReference type="PROSITE" id="PS50089"/>
    </source>
</evidence>